<proteinExistence type="predicted"/>
<feature type="region of interest" description="Disordered" evidence="1">
    <location>
        <begin position="17"/>
        <end position="50"/>
    </location>
</feature>
<dbReference type="AlphaFoldDB" id="A0A6L2JJA1"/>
<evidence type="ECO:0000313" key="2">
    <source>
        <dbReference type="EMBL" id="GEU37058.1"/>
    </source>
</evidence>
<reference evidence="2" key="1">
    <citation type="journal article" date="2019" name="Sci. Rep.">
        <title>Draft genome of Tanacetum cinerariifolium, the natural source of mosquito coil.</title>
        <authorList>
            <person name="Yamashiro T."/>
            <person name="Shiraishi A."/>
            <person name="Satake H."/>
            <person name="Nakayama K."/>
        </authorList>
    </citation>
    <scope>NUCLEOTIDE SEQUENCE</scope>
</reference>
<organism evidence="2">
    <name type="scientific">Tanacetum cinerariifolium</name>
    <name type="common">Dalmatian daisy</name>
    <name type="synonym">Chrysanthemum cinerariifolium</name>
    <dbReference type="NCBI Taxonomy" id="118510"/>
    <lineage>
        <taxon>Eukaryota</taxon>
        <taxon>Viridiplantae</taxon>
        <taxon>Streptophyta</taxon>
        <taxon>Embryophyta</taxon>
        <taxon>Tracheophyta</taxon>
        <taxon>Spermatophyta</taxon>
        <taxon>Magnoliopsida</taxon>
        <taxon>eudicotyledons</taxon>
        <taxon>Gunneridae</taxon>
        <taxon>Pentapetalae</taxon>
        <taxon>asterids</taxon>
        <taxon>campanulids</taxon>
        <taxon>Asterales</taxon>
        <taxon>Asteraceae</taxon>
        <taxon>Asteroideae</taxon>
        <taxon>Anthemideae</taxon>
        <taxon>Anthemidinae</taxon>
        <taxon>Tanacetum</taxon>
    </lineage>
</organism>
<sequence length="117" mass="13984">MVDHLFIYEVEVANVPCDSKMDDDSEHEDDDDTRYDPGDDEVELTDEKSSDDMDEVVEVFRIDTHLFKFRTPMCKAFKEFNWLLQINPDLLTKDIEGFKTNEDYKNDWIYEWNKDVS</sequence>
<gene>
    <name evidence="2" type="ORF">Tci_009036</name>
</gene>
<comment type="caution">
    <text evidence="2">The sequence shown here is derived from an EMBL/GenBank/DDBJ whole genome shotgun (WGS) entry which is preliminary data.</text>
</comment>
<accession>A0A6L2JJA1</accession>
<dbReference type="EMBL" id="BKCJ010000881">
    <property type="protein sequence ID" value="GEU37058.1"/>
    <property type="molecule type" value="Genomic_DNA"/>
</dbReference>
<protein>
    <submittedName>
        <fullName evidence="2">Uncharacterized protein</fullName>
    </submittedName>
</protein>
<name>A0A6L2JJA1_TANCI</name>
<feature type="compositionally biased region" description="Acidic residues" evidence="1">
    <location>
        <begin position="21"/>
        <end position="44"/>
    </location>
</feature>
<evidence type="ECO:0000256" key="1">
    <source>
        <dbReference type="SAM" id="MobiDB-lite"/>
    </source>
</evidence>